<evidence type="ECO:0000256" key="9">
    <source>
        <dbReference type="HAMAP-Rule" id="MF_03189"/>
    </source>
</evidence>
<dbReference type="HAMAP" id="MF_01635">
    <property type="entry name" value="UbiA"/>
    <property type="match status" value="1"/>
</dbReference>
<dbReference type="FunCoup" id="A0A401GPP2">
    <property type="interactions" value="204"/>
</dbReference>
<evidence type="ECO:0000256" key="7">
    <source>
        <dbReference type="ARBA" id="ARBA00022989"/>
    </source>
</evidence>
<evidence type="ECO:0000313" key="11">
    <source>
        <dbReference type="Proteomes" id="UP000287166"/>
    </source>
</evidence>
<dbReference type="PANTHER" id="PTHR11048:SF28">
    <property type="entry name" value="4-HYDROXYBENZOATE POLYPRENYLTRANSFERASE, MITOCHONDRIAL"/>
    <property type="match status" value="1"/>
</dbReference>
<evidence type="ECO:0000256" key="3">
    <source>
        <dbReference type="ARBA" id="ARBA00005179"/>
    </source>
</evidence>
<dbReference type="PROSITE" id="PS00943">
    <property type="entry name" value="UBIA"/>
    <property type="match status" value="1"/>
</dbReference>
<evidence type="ECO:0000256" key="4">
    <source>
        <dbReference type="ARBA" id="ARBA00005985"/>
    </source>
</evidence>
<keyword evidence="9" id="KW-0496">Mitochondrion</keyword>
<comment type="pathway">
    <text evidence="3">Secondary metabolite biosynthesis.</text>
</comment>
<keyword evidence="9" id="KW-0831">Ubiquinone biosynthesis</keyword>
<dbReference type="EC" id="2.5.1.39" evidence="9"/>
<feature type="transmembrane region" description="Helical" evidence="9">
    <location>
        <begin position="275"/>
        <end position="293"/>
    </location>
</feature>
<dbReference type="NCBIfam" id="TIGR01474">
    <property type="entry name" value="ubiA_proteo"/>
    <property type="match status" value="1"/>
</dbReference>
<name>A0A401GPP2_9APHY</name>
<feature type="transmembrane region" description="Helical" evidence="9">
    <location>
        <begin position="122"/>
        <end position="148"/>
    </location>
</feature>
<keyword evidence="8 9" id="KW-0472">Membrane</keyword>
<dbReference type="GO" id="GO:0005743">
    <property type="term" value="C:mitochondrial inner membrane"/>
    <property type="evidence" value="ECO:0007669"/>
    <property type="project" value="UniProtKB-SubCell"/>
</dbReference>
<keyword evidence="7 9" id="KW-1133">Transmembrane helix</keyword>
<dbReference type="Proteomes" id="UP000287166">
    <property type="component" value="Unassembled WGS sequence"/>
</dbReference>
<comment type="pathway">
    <text evidence="9">Cofactor biosynthesis; ubiquinone biosynthesis.</text>
</comment>
<dbReference type="Gene3D" id="1.20.120.1780">
    <property type="entry name" value="UbiA prenyltransferase"/>
    <property type="match status" value="1"/>
</dbReference>
<dbReference type="InterPro" id="IPR000537">
    <property type="entry name" value="UbiA_prenyltransferase"/>
</dbReference>
<dbReference type="InterPro" id="IPR044878">
    <property type="entry name" value="UbiA_sf"/>
</dbReference>
<keyword evidence="5 9" id="KW-0808">Transferase</keyword>
<evidence type="ECO:0000256" key="5">
    <source>
        <dbReference type="ARBA" id="ARBA00022679"/>
    </source>
</evidence>
<dbReference type="GO" id="GO:0006744">
    <property type="term" value="P:ubiquinone biosynthetic process"/>
    <property type="evidence" value="ECO:0007669"/>
    <property type="project" value="UniProtKB-UniRule"/>
</dbReference>
<keyword evidence="9" id="KW-0999">Mitochondrion inner membrane</keyword>
<feature type="transmembrane region" description="Helical" evidence="9">
    <location>
        <begin position="181"/>
        <end position="200"/>
    </location>
</feature>
<organism evidence="10 11">
    <name type="scientific">Sparassis crispa</name>
    <dbReference type="NCBI Taxonomy" id="139825"/>
    <lineage>
        <taxon>Eukaryota</taxon>
        <taxon>Fungi</taxon>
        <taxon>Dikarya</taxon>
        <taxon>Basidiomycota</taxon>
        <taxon>Agaricomycotina</taxon>
        <taxon>Agaricomycetes</taxon>
        <taxon>Polyporales</taxon>
        <taxon>Sparassidaceae</taxon>
        <taxon>Sparassis</taxon>
    </lineage>
</organism>
<dbReference type="Gene3D" id="1.10.357.140">
    <property type="entry name" value="UbiA prenyltransferase"/>
    <property type="match status" value="1"/>
</dbReference>
<dbReference type="InterPro" id="IPR039653">
    <property type="entry name" value="Prenyltransferase"/>
</dbReference>
<evidence type="ECO:0000256" key="6">
    <source>
        <dbReference type="ARBA" id="ARBA00022692"/>
    </source>
</evidence>
<evidence type="ECO:0000256" key="1">
    <source>
        <dbReference type="ARBA" id="ARBA00001946"/>
    </source>
</evidence>
<dbReference type="Pfam" id="PF01040">
    <property type="entry name" value="UbiA"/>
    <property type="match status" value="1"/>
</dbReference>
<comment type="catalytic activity">
    <reaction evidence="9">
        <text>an all-trans-polyprenyl diphosphate + 4-hydroxybenzoate = a 4-hydroxy-3-(all-trans-polyprenyl)benzoate + diphosphate</text>
        <dbReference type="Rhea" id="RHEA:44504"/>
        <dbReference type="Rhea" id="RHEA-COMP:9514"/>
        <dbReference type="Rhea" id="RHEA-COMP:9564"/>
        <dbReference type="ChEBI" id="CHEBI:17879"/>
        <dbReference type="ChEBI" id="CHEBI:33019"/>
        <dbReference type="ChEBI" id="CHEBI:58914"/>
        <dbReference type="ChEBI" id="CHEBI:78396"/>
        <dbReference type="EC" id="2.5.1.39"/>
    </reaction>
</comment>
<protein>
    <recommendedName>
        <fullName evidence="9">4-hydroxybenzoate polyprenyltransferase, mitochondrial</fullName>
        <shortName evidence="9">4-HB polyprenyltransferase</shortName>
        <ecNumber evidence="9">2.5.1.39</ecNumber>
    </recommendedName>
    <alternativeName>
        <fullName evidence="9">Para-hydroxybenzoate--polyprenyltransferase</fullName>
        <shortName evidence="9">PHB:PPT</shortName>
        <shortName evidence="9">PHB:polyprenyltransferase</shortName>
    </alternativeName>
</protein>
<comment type="function">
    <text evidence="9">Catalyzes the prenylation of para-hydroxybenzoate (PHB) with an all-trans polyprenyl group. Mediates the second step in the final reaction sequence of coenzyme Q (CoQ) biosynthesis, which is the condensation of the polyisoprenoid side chain with PHB, generating the first membrane-bound Q intermediate.</text>
</comment>
<evidence type="ECO:0000256" key="8">
    <source>
        <dbReference type="ARBA" id="ARBA00023136"/>
    </source>
</evidence>
<dbReference type="InterPro" id="IPR006370">
    <property type="entry name" value="HB_polyprenyltransferase-like"/>
</dbReference>
<accession>A0A401GPP2</accession>
<dbReference type="GO" id="GO:0008299">
    <property type="term" value="P:isoprenoid biosynthetic process"/>
    <property type="evidence" value="ECO:0007669"/>
    <property type="project" value="UniProtKB-UniRule"/>
</dbReference>
<sequence length="333" mass="36604">MVEFTVAEYLPMADTTPLMKKSAIANGTEKPATPPTPPLWLSYVKLTRIHKFPLGSMLMFWPCAWGVTMAAIAVGLPWKSLALNTALYLVGATLRHSAGCVWNDICDIDFDRKVERSKGRPLAAGLVSVAGAFSLFLVLTLLCIGLLAFVNSEALRAGLFGLFFLDLLYPFMKRWTHWPQAWLGLAMNWGAPVSWIAITGSVDWRVAPALLLGGVFWTLHYDTIYACQDKHDDVKAGVKSTAVLFGDAVRSILACFSALFMACLAYAGWVAQQGPAFFAVAIAGGTLHLIWQLRTLDFDSVNDCLRMFKANDDLGFLIWVGLMAEYVRVVLLA</sequence>
<feature type="transmembrane region" description="Helical" evidence="9">
    <location>
        <begin position="206"/>
        <end position="227"/>
    </location>
</feature>
<dbReference type="GeneID" id="38781105"/>
<evidence type="ECO:0000256" key="2">
    <source>
        <dbReference type="ARBA" id="ARBA00004141"/>
    </source>
</evidence>
<comment type="subcellular location">
    <subcellularLocation>
        <location evidence="2">Membrane</location>
        <topology evidence="2">Multi-pass membrane protein</topology>
    </subcellularLocation>
    <subcellularLocation>
        <location evidence="9">Mitochondrion inner membrane</location>
        <topology evidence="9">Multi-pass membrane protein</topology>
        <orientation evidence="9">Matrix side</orientation>
    </subcellularLocation>
</comment>
<dbReference type="UniPathway" id="UPA00232"/>
<gene>
    <name evidence="10" type="ORF">SCP_0601660</name>
</gene>
<dbReference type="FunFam" id="1.10.357.140:FF:000008">
    <property type="entry name" value="4-hydroxybenzoate octaprenyltransferase"/>
    <property type="match status" value="1"/>
</dbReference>
<feature type="transmembrane region" description="Helical" evidence="9">
    <location>
        <begin position="58"/>
        <end position="78"/>
    </location>
</feature>
<dbReference type="RefSeq" id="XP_027615101.1">
    <property type="nucleotide sequence ID" value="XM_027759300.1"/>
</dbReference>
<comment type="similarity">
    <text evidence="4 9">Belongs to the UbiA prenyltransferase family.</text>
</comment>
<feature type="transmembrane region" description="Helical" evidence="9">
    <location>
        <begin position="314"/>
        <end position="331"/>
    </location>
</feature>
<dbReference type="CDD" id="cd13959">
    <property type="entry name" value="PT_UbiA_COQ2"/>
    <property type="match status" value="1"/>
</dbReference>
<reference evidence="10 11" key="1">
    <citation type="journal article" date="2018" name="Sci. Rep.">
        <title>Genome sequence of the cauliflower mushroom Sparassis crispa (Hanabiratake) and its association with beneficial usage.</title>
        <authorList>
            <person name="Kiyama R."/>
            <person name="Furutani Y."/>
            <person name="Kawaguchi K."/>
            <person name="Nakanishi T."/>
        </authorList>
    </citation>
    <scope>NUCLEOTIDE SEQUENCE [LARGE SCALE GENOMIC DNA]</scope>
</reference>
<dbReference type="OrthoDB" id="18170at2759"/>
<dbReference type="EMBL" id="BFAD01000006">
    <property type="protein sequence ID" value="GBE84188.1"/>
    <property type="molecule type" value="Genomic_DNA"/>
</dbReference>
<proteinExistence type="inferred from homology"/>
<dbReference type="PANTHER" id="PTHR11048">
    <property type="entry name" value="PRENYLTRANSFERASES"/>
    <property type="match status" value="1"/>
</dbReference>
<dbReference type="InParanoid" id="A0A401GPP2"/>
<comment type="cofactor">
    <cofactor evidence="1 9">
        <name>Mg(2+)</name>
        <dbReference type="ChEBI" id="CHEBI:18420"/>
    </cofactor>
</comment>
<keyword evidence="9" id="KW-0414">Isoprene biosynthesis</keyword>
<comment type="caution">
    <text evidence="10">The sequence shown here is derived from an EMBL/GenBank/DDBJ whole genome shotgun (WGS) entry which is preliminary data.</text>
</comment>
<dbReference type="GO" id="GO:0008412">
    <property type="term" value="F:4-hydroxybenzoate polyprenyltransferase activity"/>
    <property type="evidence" value="ECO:0007669"/>
    <property type="project" value="UniProtKB-EC"/>
</dbReference>
<dbReference type="AlphaFoldDB" id="A0A401GPP2"/>
<evidence type="ECO:0000313" key="10">
    <source>
        <dbReference type="EMBL" id="GBE84188.1"/>
    </source>
</evidence>
<dbReference type="STRING" id="139825.A0A401GPP2"/>
<dbReference type="FunFam" id="1.20.120.1780:FF:000001">
    <property type="entry name" value="4-hydroxybenzoate octaprenyltransferase"/>
    <property type="match status" value="1"/>
</dbReference>
<feature type="transmembrane region" description="Helical" evidence="9">
    <location>
        <begin position="154"/>
        <end position="172"/>
    </location>
</feature>
<dbReference type="InterPro" id="IPR030470">
    <property type="entry name" value="UbiA_prenylTrfase_CS"/>
</dbReference>
<keyword evidence="6 9" id="KW-0812">Transmembrane</keyword>
<keyword evidence="11" id="KW-1185">Reference proteome</keyword>
<feature type="transmembrane region" description="Helical" evidence="9">
    <location>
        <begin position="248"/>
        <end position="269"/>
    </location>
</feature>